<feature type="region of interest" description="Disordered" evidence="1">
    <location>
        <begin position="1"/>
        <end position="65"/>
    </location>
</feature>
<gene>
    <name evidence="2" type="ORF">SHKM778_05400</name>
</gene>
<feature type="compositionally biased region" description="Low complexity" evidence="1">
    <location>
        <begin position="22"/>
        <end position="40"/>
    </location>
</feature>
<reference evidence="2" key="1">
    <citation type="submission" date="2024-06" db="EMBL/GenBank/DDBJ databases">
        <authorList>
            <consortium name="consrtm"/>
            <person name="Uemura M."/>
            <person name="Terahara T."/>
        </authorList>
    </citation>
    <scope>NUCLEOTIDE SEQUENCE</scope>
    <source>
        <strain evidence="2">KM77-8</strain>
    </source>
</reference>
<reference evidence="2" key="2">
    <citation type="submission" date="2024-07" db="EMBL/GenBank/DDBJ databases">
        <title>Streptomyces haneummycinica sp. nov., a new antibiotic-producing actinobacterium isolated from marine sediment.</title>
        <authorList>
            <person name="Uemura M."/>
            <person name="Hamada M."/>
            <person name="Hirano S."/>
            <person name="Kobayashi K."/>
            <person name="Ohshiro T."/>
            <person name="Kobayashi T."/>
            <person name="Terahara T."/>
        </authorList>
    </citation>
    <scope>NUCLEOTIDE SEQUENCE</scope>
    <source>
        <strain evidence="2">KM77-8</strain>
    </source>
</reference>
<feature type="compositionally biased region" description="Basic and acidic residues" evidence="1">
    <location>
        <begin position="11"/>
        <end position="21"/>
    </location>
</feature>
<protein>
    <submittedName>
        <fullName evidence="2">Uncharacterized protein</fullName>
    </submittedName>
</protein>
<evidence type="ECO:0000313" key="2">
    <source>
        <dbReference type="EMBL" id="BFO14152.1"/>
    </source>
</evidence>
<dbReference type="EMBL" id="AP035768">
    <property type="protein sequence ID" value="BFO14152.1"/>
    <property type="molecule type" value="Genomic_DNA"/>
</dbReference>
<dbReference type="AlphaFoldDB" id="A0AAT9H9T9"/>
<feature type="region of interest" description="Disordered" evidence="1">
    <location>
        <begin position="150"/>
        <end position="170"/>
    </location>
</feature>
<name>A0AAT9H9T9_9ACTN</name>
<proteinExistence type="predicted"/>
<evidence type="ECO:0000256" key="1">
    <source>
        <dbReference type="SAM" id="MobiDB-lite"/>
    </source>
</evidence>
<accession>A0AAT9H9T9</accession>
<organism evidence="2">
    <name type="scientific">Streptomyces haneummycinicus</name>
    <dbReference type="NCBI Taxonomy" id="3074435"/>
    <lineage>
        <taxon>Bacteria</taxon>
        <taxon>Bacillati</taxon>
        <taxon>Actinomycetota</taxon>
        <taxon>Actinomycetes</taxon>
        <taxon>Kitasatosporales</taxon>
        <taxon>Streptomycetaceae</taxon>
        <taxon>Streptomyces</taxon>
    </lineage>
</organism>
<sequence length="288" mass="29789">MRQGGVQGRAGRLEDGQRGRGDAVAGPAAGDGPLGGTAAPRAVVDVPHEFPAQGRAEDEPAVAGEVRHGRAGAGLDDGERRAGAFHLAGRGGEQRSRGGRLHAEHGGHLVGGEPVPDGEFERLALLGRGAGGLRPGQLGQFAAALPQDVVGDGRDGNGPDRSPAARAAHRAGALPSLPGFRELAQTRPAGQGVEPGPAAAGFLGACRPRRSARVRTSARAAVAASWSQSTDRQYVNRPSRWGSYRVAGHCASVRAAPRSRTSRCVRWVPVVRVVRVEVSGPLLVIRRP</sequence>